<evidence type="ECO:0000313" key="4">
    <source>
        <dbReference type="EMBL" id="RXZ54754.1"/>
    </source>
</evidence>
<evidence type="ECO:0000313" key="5">
    <source>
        <dbReference type="Proteomes" id="UP000293345"/>
    </source>
</evidence>
<dbReference type="EMBL" id="SDPW01000001">
    <property type="protein sequence ID" value="RXZ54754.1"/>
    <property type="molecule type" value="Genomic_DNA"/>
</dbReference>
<dbReference type="InterPro" id="IPR003362">
    <property type="entry name" value="Bact_transf"/>
</dbReference>
<name>A0A4Q2K556_9ACTN</name>
<protein>
    <submittedName>
        <fullName evidence="4">Sugar transferase</fullName>
    </submittedName>
</protein>
<dbReference type="RefSeq" id="WP_129425441.1">
    <property type="nucleotide sequence ID" value="NZ_SDPW01000001.1"/>
</dbReference>
<reference evidence="4 5" key="1">
    <citation type="submission" date="2019-01" db="EMBL/GenBank/DDBJ databases">
        <title>Senegalimassilia sp. nov. KGMB04484 isolated human feces.</title>
        <authorList>
            <person name="Han K.-I."/>
            <person name="Kim J.-S."/>
            <person name="Lee K.C."/>
            <person name="Suh M.K."/>
            <person name="Eom M.K."/>
            <person name="Lee J.H."/>
            <person name="Park S.-H."/>
            <person name="Kang S.W."/>
            <person name="Park J.-E."/>
            <person name="Oh B.S."/>
            <person name="Yu S.Y."/>
            <person name="Choi S.-H."/>
            <person name="Lee D.H."/>
            <person name="Yoon H."/>
            <person name="Kim B.-Y."/>
            <person name="Lee J.H."/>
            <person name="Lee J.-S."/>
        </authorList>
    </citation>
    <scope>NUCLEOTIDE SEQUENCE [LARGE SCALE GENOMIC DNA]</scope>
    <source>
        <strain evidence="4 5">KGMB04484</strain>
    </source>
</reference>
<dbReference type="PANTHER" id="PTHR30576">
    <property type="entry name" value="COLANIC BIOSYNTHESIS UDP-GLUCOSE LIPID CARRIER TRANSFERASE"/>
    <property type="match status" value="1"/>
</dbReference>
<gene>
    <name evidence="4" type="ORF">ET524_09870</name>
</gene>
<keyword evidence="2" id="KW-1133">Transmembrane helix</keyword>
<proteinExistence type="inferred from homology"/>
<dbReference type="PANTHER" id="PTHR30576:SF10">
    <property type="entry name" value="SLL5057 PROTEIN"/>
    <property type="match status" value="1"/>
</dbReference>
<sequence length="307" mass="34294">MPCPANLSDLGKPQEWRSHAECRQTACVTLLEPAHFCVSGETTHSAALQQTTATTEYDANAAARNTVRSGAACDLGAQERRREGVERAGRLREELGEGPVTGIEGRLAYRFAKRAFDVAFSAAVLVAFCWLFAIIAALIKADDPKGPVLFKQRRVGKGGETFQMYKFRSMCVDAEERLAELRELNEKTGPVFKMAEDPRVTRVGRWLRKLSLDELPQFINVLAGDMSTVGPRPALPAEVATYNDYQRQRLLVKPGLTCYWQTRRNRDSITFDEWVDMDLLYIKKCGVWADFKLIIQTVGVVLTAQGS</sequence>
<evidence type="ECO:0000259" key="3">
    <source>
        <dbReference type="Pfam" id="PF02397"/>
    </source>
</evidence>
<organism evidence="4 5">
    <name type="scientific">Senegalimassilia faecalis</name>
    <dbReference type="NCBI Taxonomy" id="2509433"/>
    <lineage>
        <taxon>Bacteria</taxon>
        <taxon>Bacillati</taxon>
        <taxon>Actinomycetota</taxon>
        <taxon>Coriobacteriia</taxon>
        <taxon>Coriobacteriales</taxon>
        <taxon>Coriobacteriaceae</taxon>
        <taxon>Senegalimassilia</taxon>
    </lineage>
</organism>
<dbReference type="Proteomes" id="UP000293345">
    <property type="component" value="Unassembled WGS sequence"/>
</dbReference>
<dbReference type="Pfam" id="PF02397">
    <property type="entry name" value="Bac_transf"/>
    <property type="match status" value="1"/>
</dbReference>
<keyword evidence="2" id="KW-0812">Transmembrane</keyword>
<evidence type="ECO:0000256" key="2">
    <source>
        <dbReference type="SAM" id="Phobius"/>
    </source>
</evidence>
<comment type="caution">
    <text evidence="4">The sequence shown here is derived from an EMBL/GenBank/DDBJ whole genome shotgun (WGS) entry which is preliminary data.</text>
</comment>
<keyword evidence="4" id="KW-0808">Transferase</keyword>
<evidence type="ECO:0000256" key="1">
    <source>
        <dbReference type="ARBA" id="ARBA00006464"/>
    </source>
</evidence>
<accession>A0A4Q2K556</accession>
<feature type="transmembrane region" description="Helical" evidence="2">
    <location>
        <begin position="115"/>
        <end position="139"/>
    </location>
</feature>
<dbReference type="GO" id="GO:0016780">
    <property type="term" value="F:phosphotransferase activity, for other substituted phosphate groups"/>
    <property type="evidence" value="ECO:0007669"/>
    <property type="project" value="TreeGrafter"/>
</dbReference>
<keyword evidence="2" id="KW-0472">Membrane</keyword>
<comment type="similarity">
    <text evidence="1">Belongs to the bacterial sugar transferase family.</text>
</comment>
<keyword evidence="5" id="KW-1185">Reference proteome</keyword>
<feature type="domain" description="Bacterial sugar transferase" evidence="3">
    <location>
        <begin position="113"/>
        <end position="302"/>
    </location>
</feature>
<dbReference type="OrthoDB" id="9808602at2"/>
<dbReference type="AlphaFoldDB" id="A0A4Q2K556"/>